<name>A0A518FZ68_9PLAN</name>
<dbReference type="EMBL" id="CP036317">
    <property type="protein sequence ID" value="QDV21570.1"/>
    <property type="molecule type" value="Genomic_DNA"/>
</dbReference>
<organism evidence="2 3">
    <name type="scientific">Gimesia panareensis</name>
    <dbReference type="NCBI Taxonomy" id="2527978"/>
    <lineage>
        <taxon>Bacteria</taxon>
        <taxon>Pseudomonadati</taxon>
        <taxon>Planctomycetota</taxon>
        <taxon>Planctomycetia</taxon>
        <taxon>Planctomycetales</taxon>
        <taxon>Planctomycetaceae</taxon>
        <taxon>Gimesia</taxon>
    </lineage>
</organism>
<reference evidence="2 3" key="1">
    <citation type="submission" date="2019-02" db="EMBL/GenBank/DDBJ databases">
        <title>Deep-cultivation of Planctomycetes and their phenomic and genomic characterization uncovers novel biology.</title>
        <authorList>
            <person name="Wiegand S."/>
            <person name="Jogler M."/>
            <person name="Boedeker C."/>
            <person name="Pinto D."/>
            <person name="Vollmers J."/>
            <person name="Rivas-Marin E."/>
            <person name="Kohn T."/>
            <person name="Peeters S.H."/>
            <person name="Heuer A."/>
            <person name="Rast P."/>
            <person name="Oberbeckmann S."/>
            <person name="Bunk B."/>
            <person name="Jeske O."/>
            <person name="Meyerdierks A."/>
            <person name="Storesund J.E."/>
            <person name="Kallscheuer N."/>
            <person name="Luecker S."/>
            <person name="Lage O.M."/>
            <person name="Pohl T."/>
            <person name="Merkel B.J."/>
            <person name="Hornburger P."/>
            <person name="Mueller R.-W."/>
            <person name="Bruemmer F."/>
            <person name="Labrenz M."/>
            <person name="Spormann A.M."/>
            <person name="Op den Camp H."/>
            <person name="Overmann J."/>
            <person name="Amann R."/>
            <person name="Jetten M.S.M."/>
            <person name="Mascher T."/>
            <person name="Medema M.H."/>
            <person name="Devos D.P."/>
            <person name="Kaster A.-K."/>
            <person name="Ovreas L."/>
            <person name="Rohde M."/>
            <person name="Galperin M.Y."/>
            <person name="Jogler C."/>
        </authorList>
    </citation>
    <scope>NUCLEOTIDE SEQUENCE [LARGE SCALE GENOMIC DNA]</scope>
    <source>
        <strain evidence="2 3">Pan153</strain>
    </source>
</reference>
<protein>
    <recommendedName>
        <fullName evidence="1">Transposase IS200-like domain-containing protein</fullName>
    </recommendedName>
</protein>
<evidence type="ECO:0000313" key="2">
    <source>
        <dbReference type="EMBL" id="QDV21570.1"/>
    </source>
</evidence>
<dbReference type="Pfam" id="PF01797">
    <property type="entry name" value="Y1_Tnp"/>
    <property type="match status" value="1"/>
</dbReference>
<evidence type="ECO:0000313" key="3">
    <source>
        <dbReference type="Proteomes" id="UP000320839"/>
    </source>
</evidence>
<dbReference type="GO" id="GO:0003677">
    <property type="term" value="F:DNA binding"/>
    <property type="evidence" value="ECO:0007669"/>
    <property type="project" value="InterPro"/>
</dbReference>
<dbReference type="SUPFAM" id="SSF143422">
    <property type="entry name" value="Transposase IS200-like"/>
    <property type="match status" value="1"/>
</dbReference>
<gene>
    <name evidence="2" type="ORF">Pan153_62600</name>
</gene>
<dbReference type="GO" id="GO:0006313">
    <property type="term" value="P:DNA transposition"/>
    <property type="evidence" value="ECO:0007669"/>
    <property type="project" value="InterPro"/>
</dbReference>
<accession>A0A518FZ68</accession>
<dbReference type="InterPro" id="IPR002686">
    <property type="entry name" value="Transposase_17"/>
</dbReference>
<dbReference type="Gene3D" id="3.30.70.1290">
    <property type="entry name" value="Transposase IS200-like"/>
    <property type="match status" value="1"/>
</dbReference>
<feature type="domain" description="Transposase IS200-like" evidence="1">
    <location>
        <begin position="51"/>
        <end position="149"/>
    </location>
</feature>
<dbReference type="GO" id="GO:0004803">
    <property type="term" value="F:transposase activity"/>
    <property type="evidence" value="ECO:0007669"/>
    <property type="project" value="InterPro"/>
</dbReference>
<dbReference type="RefSeq" id="WP_145460257.1">
    <property type="nucleotide sequence ID" value="NZ_CP036317.1"/>
</dbReference>
<dbReference type="AlphaFoldDB" id="A0A518FZ68"/>
<sequence length="162" mass="18979">MNEPFTYFITWTTYGTWLPGDQRGWRKTNSGDQPAQPLLEQWSRNQMQERPVRLNQIQREKVETVCHEHALIRGWLVHAISARSNHIHVAVTAASEPKLVRDQFKANSTRVLRQEPDPVMNTKIWSRGGDIELLDGDEDSLERVVIYITEAQDRKDRDQRQF</sequence>
<dbReference type="InterPro" id="IPR036515">
    <property type="entry name" value="Transposase_17_sf"/>
</dbReference>
<proteinExistence type="predicted"/>
<dbReference type="Proteomes" id="UP000320839">
    <property type="component" value="Chromosome"/>
</dbReference>
<dbReference type="OrthoDB" id="274221at2"/>
<evidence type="ECO:0000259" key="1">
    <source>
        <dbReference type="Pfam" id="PF01797"/>
    </source>
</evidence>